<keyword evidence="3" id="KW-1185">Reference proteome</keyword>
<dbReference type="Pfam" id="PF04266">
    <property type="entry name" value="ASCH"/>
    <property type="match status" value="1"/>
</dbReference>
<dbReference type="EMBL" id="CP013655">
    <property type="protein sequence ID" value="ALS36890.1"/>
    <property type="molecule type" value="Genomic_DNA"/>
</dbReference>
<dbReference type="InterPro" id="IPR007374">
    <property type="entry name" value="ASCH_domain"/>
</dbReference>
<reference evidence="3" key="1">
    <citation type="submission" date="2015-12" db="EMBL/GenBank/DDBJ databases">
        <authorList>
            <person name="Lauer A."/>
            <person name="Humrighouse B."/>
            <person name="Loparev V."/>
            <person name="Shewmaker P.L."/>
            <person name="Whitney A.M."/>
            <person name="McLaughlin R.W."/>
        </authorList>
    </citation>
    <scope>NUCLEOTIDE SEQUENCE [LARGE SCALE GENOMIC DNA]</scope>
    <source>
        <strain evidence="3">LMG 26678</strain>
    </source>
</reference>
<sequence length="160" mass="18471">MNQSVLTLWSDFKKQFSIPHDHYEAWAFGNSPAMADELLGLVLSREKTGTSSLRLLYELDLEGEKLPEVGNYSVLLDGNDQAQAIICTKVVDILPYAQISEVHGYLEGEGDRTLKYWRSVHQPFFEQELEEYELPFSEDMLIVYELFEVVFENSANKKKR</sequence>
<protein>
    <submittedName>
        <fullName evidence="2">RNA-binding protein</fullName>
    </submittedName>
</protein>
<feature type="domain" description="ASCH" evidence="1">
    <location>
        <begin position="26"/>
        <end position="151"/>
    </location>
</feature>
<dbReference type="InterPro" id="IPR009326">
    <property type="entry name" value="DUF984"/>
</dbReference>
<evidence type="ECO:0000313" key="3">
    <source>
        <dbReference type="Proteomes" id="UP000067523"/>
    </source>
</evidence>
<evidence type="ECO:0000259" key="1">
    <source>
        <dbReference type="SMART" id="SM01022"/>
    </source>
</evidence>
<evidence type="ECO:0000313" key="2">
    <source>
        <dbReference type="EMBL" id="ALS36890.1"/>
    </source>
</evidence>
<dbReference type="STRING" id="118060.ATZ35_06880"/>
<organism evidence="2 3">
    <name type="scientific">Enterococcus rotai</name>
    <dbReference type="NCBI Taxonomy" id="118060"/>
    <lineage>
        <taxon>Bacteria</taxon>
        <taxon>Bacillati</taxon>
        <taxon>Bacillota</taxon>
        <taxon>Bacilli</taxon>
        <taxon>Lactobacillales</taxon>
        <taxon>Enterococcaceae</taxon>
        <taxon>Enterococcus</taxon>
    </lineage>
</organism>
<proteinExistence type="predicted"/>
<dbReference type="RefSeq" id="WP_208930107.1">
    <property type="nucleotide sequence ID" value="NZ_CP013655.1"/>
</dbReference>
<accession>A0A0U2WXV4</accession>
<dbReference type="PANTHER" id="PTHR39203">
    <property type="entry name" value="CYTOPLASMIC PROTEIN-RELATED"/>
    <property type="match status" value="1"/>
</dbReference>
<dbReference type="PANTHER" id="PTHR39203:SF1">
    <property type="entry name" value="CYTOPLASMIC PROTEIN"/>
    <property type="match status" value="1"/>
</dbReference>
<dbReference type="Gene3D" id="3.10.400.10">
    <property type="entry name" value="Sulfate adenylyltransferase"/>
    <property type="match status" value="1"/>
</dbReference>
<dbReference type="PIRSF" id="PIRSF021320">
    <property type="entry name" value="DUF984"/>
    <property type="match status" value="1"/>
</dbReference>
<name>A0A0U2WXV4_9ENTE</name>
<dbReference type="CDD" id="cd06553">
    <property type="entry name" value="ASCH_Ef3133_like"/>
    <property type="match status" value="1"/>
</dbReference>
<dbReference type="SMART" id="SM01022">
    <property type="entry name" value="ASCH"/>
    <property type="match status" value="1"/>
</dbReference>
<dbReference type="Proteomes" id="UP000067523">
    <property type="component" value="Chromosome"/>
</dbReference>
<gene>
    <name evidence="2" type="ORF">ATZ35_06880</name>
</gene>
<dbReference type="InterPro" id="IPR015947">
    <property type="entry name" value="PUA-like_sf"/>
</dbReference>
<dbReference type="AlphaFoldDB" id="A0A0U2WXV4"/>
<dbReference type="KEGG" id="erx:ATZ35_06880"/>
<dbReference type="SUPFAM" id="SSF88697">
    <property type="entry name" value="PUA domain-like"/>
    <property type="match status" value="1"/>
</dbReference>